<dbReference type="Pfam" id="PF19650">
    <property type="entry name" value="DUF6153"/>
    <property type="match status" value="1"/>
</dbReference>
<name>A0A0B5EP98_STRA4</name>
<evidence type="ECO:0000313" key="4">
    <source>
        <dbReference type="Proteomes" id="UP000031523"/>
    </source>
</evidence>
<reference evidence="3 4" key="1">
    <citation type="submission" date="2015-01" db="EMBL/GenBank/DDBJ databases">
        <title>Enhanced salinomycin production by adjusting the supply of polyketide extender units in Streptomyce albus DSM 41398.</title>
        <authorList>
            <person name="Lu C."/>
        </authorList>
    </citation>
    <scope>NUCLEOTIDE SEQUENCE [LARGE SCALE GENOMIC DNA]</scope>
    <source>
        <strain evidence="4">ATCC 21838 / DSM 41398 / FERM P-419 / JCM 4703 / NBRC 107858</strain>
    </source>
</reference>
<proteinExistence type="predicted"/>
<organism evidence="3 4">
    <name type="scientific">Streptomyces albus (strain ATCC 21838 / DSM 41398 / FERM P-419 / JCM 4703 / NBRC 107858)</name>
    <dbReference type="NCBI Taxonomy" id="1081613"/>
    <lineage>
        <taxon>Bacteria</taxon>
        <taxon>Bacillati</taxon>
        <taxon>Actinomycetota</taxon>
        <taxon>Actinomycetes</taxon>
        <taxon>Kitasatosporales</taxon>
        <taxon>Streptomycetaceae</taxon>
        <taxon>Streptomyces</taxon>
    </lineage>
</organism>
<evidence type="ECO:0008006" key="5">
    <source>
        <dbReference type="Google" id="ProtNLM"/>
    </source>
</evidence>
<keyword evidence="4" id="KW-1185">Reference proteome</keyword>
<dbReference type="EMBL" id="CP010519">
    <property type="protein sequence ID" value="AJE84583.1"/>
    <property type="molecule type" value="Genomic_DNA"/>
</dbReference>
<feature type="compositionally biased region" description="Low complexity" evidence="1">
    <location>
        <begin position="27"/>
        <end position="41"/>
    </location>
</feature>
<gene>
    <name evidence="3" type="ORF">SLNWT_4207</name>
</gene>
<sequence length="147" mass="14493">MLLVLLVLAGLLAMHGLAPHGVGGSAHSGSSGHAARATHSARAAHEAHTTHTARAVHVAHVARVVPVARAVNPCPQAEGADPGGGHARHADAACAASGTSKAPTGPVLVPAGVQPVVVAPFAVRAERAVAAPGRAPPSLAELQLLRI</sequence>
<feature type="region of interest" description="Disordered" evidence="1">
    <location>
        <begin position="22"/>
        <end position="52"/>
    </location>
</feature>
<evidence type="ECO:0000313" key="3">
    <source>
        <dbReference type="EMBL" id="AJE84583.1"/>
    </source>
</evidence>
<evidence type="ECO:0000256" key="2">
    <source>
        <dbReference type="SAM" id="SignalP"/>
    </source>
</evidence>
<dbReference type="InterPro" id="IPR046151">
    <property type="entry name" value="DUF6153"/>
</dbReference>
<feature type="signal peptide" evidence="2">
    <location>
        <begin position="1"/>
        <end position="20"/>
    </location>
</feature>
<feature type="chain" id="PRO_5038871669" description="Secreted protein" evidence="2">
    <location>
        <begin position="21"/>
        <end position="147"/>
    </location>
</feature>
<keyword evidence="2" id="KW-0732">Signal</keyword>
<dbReference type="Proteomes" id="UP000031523">
    <property type="component" value="Chromosome"/>
</dbReference>
<dbReference type="KEGG" id="sals:SLNWT_4207"/>
<accession>A0A0B5EP98</accession>
<protein>
    <recommendedName>
        <fullName evidence="5">Secreted protein</fullName>
    </recommendedName>
</protein>
<dbReference type="AlphaFoldDB" id="A0A0B5EP98"/>
<evidence type="ECO:0000256" key="1">
    <source>
        <dbReference type="SAM" id="MobiDB-lite"/>
    </source>
</evidence>